<keyword evidence="3" id="KW-1185">Reference proteome</keyword>
<gene>
    <name evidence="2" type="ORF">AVEN_262073_1</name>
</gene>
<proteinExistence type="predicted"/>
<name>A0A4Y2JJ13_ARAVE</name>
<dbReference type="EMBL" id="BGPR01110846">
    <property type="protein sequence ID" value="GBM90333.1"/>
    <property type="molecule type" value="Genomic_DNA"/>
</dbReference>
<dbReference type="Proteomes" id="UP000499080">
    <property type="component" value="Unassembled WGS sequence"/>
</dbReference>
<evidence type="ECO:0000313" key="2">
    <source>
        <dbReference type="EMBL" id="GBM90333.1"/>
    </source>
</evidence>
<protein>
    <submittedName>
        <fullName evidence="2">Uncharacterized protein</fullName>
    </submittedName>
</protein>
<sequence>GERGIPYMKGLLGLVPRDSPRETHEGSVRPESLRK</sequence>
<reference evidence="2 3" key="1">
    <citation type="journal article" date="2019" name="Sci. Rep.">
        <title>Orb-weaving spider Araneus ventricosus genome elucidates the spidroin gene catalogue.</title>
        <authorList>
            <person name="Kono N."/>
            <person name="Nakamura H."/>
            <person name="Ohtoshi R."/>
            <person name="Moran D.A.P."/>
            <person name="Shinohara A."/>
            <person name="Yoshida Y."/>
            <person name="Fujiwara M."/>
            <person name="Mori M."/>
            <person name="Tomita M."/>
            <person name="Arakawa K."/>
        </authorList>
    </citation>
    <scope>NUCLEOTIDE SEQUENCE [LARGE SCALE GENOMIC DNA]</scope>
</reference>
<organism evidence="2 3">
    <name type="scientific">Araneus ventricosus</name>
    <name type="common">Orbweaver spider</name>
    <name type="synonym">Epeira ventricosa</name>
    <dbReference type="NCBI Taxonomy" id="182803"/>
    <lineage>
        <taxon>Eukaryota</taxon>
        <taxon>Metazoa</taxon>
        <taxon>Ecdysozoa</taxon>
        <taxon>Arthropoda</taxon>
        <taxon>Chelicerata</taxon>
        <taxon>Arachnida</taxon>
        <taxon>Araneae</taxon>
        <taxon>Araneomorphae</taxon>
        <taxon>Entelegynae</taxon>
        <taxon>Araneoidea</taxon>
        <taxon>Araneidae</taxon>
        <taxon>Araneus</taxon>
    </lineage>
</organism>
<feature type="non-terminal residue" evidence="2">
    <location>
        <position position="1"/>
    </location>
</feature>
<comment type="caution">
    <text evidence="2">The sequence shown here is derived from an EMBL/GenBank/DDBJ whole genome shotgun (WGS) entry which is preliminary data.</text>
</comment>
<dbReference type="AlphaFoldDB" id="A0A4Y2JJ13"/>
<feature type="region of interest" description="Disordered" evidence="1">
    <location>
        <begin position="1"/>
        <end position="35"/>
    </location>
</feature>
<accession>A0A4Y2JJ13</accession>
<evidence type="ECO:0000256" key="1">
    <source>
        <dbReference type="SAM" id="MobiDB-lite"/>
    </source>
</evidence>
<feature type="compositionally biased region" description="Basic and acidic residues" evidence="1">
    <location>
        <begin position="18"/>
        <end position="35"/>
    </location>
</feature>
<evidence type="ECO:0000313" key="3">
    <source>
        <dbReference type="Proteomes" id="UP000499080"/>
    </source>
</evidence>